<dbReference type="PROSITE" id="PS00018">
    <property type="entry name" value="EF_HAND_1"/>
    <property type="match status" value="13"/>
</dbReference>
<dbReference type="InterPro" id="IPR018247">
    <property type="entry name" value="EF_Hand_1_Ca_BS"/>
</dbReference>
<feature type="domain" description="Bacterial Ig-like" evidence="2">
    <location>
        <begin position="652"/>
        <end position="733"/>
    </location>
</feature>
<evidence type="ECO:0000259" key="2">
    <source>
        <dbReference type="Pfam" id="PF19077"/>
    </source>
</evidence>
<feature type="domain" description="Bacterial Ig-like" evidence="2">
    <location>
        <begin position="466"/>
        <end position="547"/>
    </location>
</feature>
<evidence type="ECO:0000313" key="4">
    <source>
        <dbReference type="Proteomes" id="UP000318126"/>
    </source>
</evidence>
<dbReference type="Pfam" id="PF19077">
    <property type="entry name" value="Big_13"/>
    <property type="match status" value="5"/>
</dbReference>
<dbReference type="Gene3D" id="2.60.40.10">
    <property type="entry name" value="Immunoglobulins"/>
    <property type="match status" value="15"/>
</dbReference>
<sequence length="2186" mass="219735">MKTLVTTQPGTVLLAKGDIKLELENGSKDVSQGQLLLVGSTLSIEDNAELEIGYPDGTQYSNLASTSQTPDAAITASNLSEAQEIQALQDAILSGDDPTQDLPDTAAGGASGNEGGSDFVSLDRTASETIASTGFNTNSAPQGDFAVTNNFNEVTAENESILLNDTVTINEDGTATGNVLDNDSDVDDVLAVASFEVDGTTYPAGTSVELEGGTLVINQDGSYTFTPNENWNGTVPVITYTTNTGVTATLTIEVTAVADGAPQVTINLDTNNDGLISSDELNGNTEISVTISLEGTGAMVGDVLIVNGVEIVLTADDISTGSVNVNLPVPAEGETITVVATVTDSAGNVSPEGTDSATIDTTAPTITIDVPDTTNDTTPTITGTTDAEPGSTITIVITDSAGTEQTITTTVNPDGTYTVDVTVPVAEGPITVVATVTDPAGNTGTATDTGDVDTTAPTITVDVPDTTNDTTPTITGTTDAAPGSTITIVITDSAGTEQTVTTTVNPDGTYTVDVTDPVAEGPITVVATVTDPAGNTGTITDTGEIDTTAPTITVDVPDTTNDTTPTITGTTDAEPGSTITVVITDSTGTEQTVTTTVNPDGTYTVDITDPVAEGPITVVVSVTDPAGNTGTATDTGDVDTTTPTITVDVPDATNDTTPTVTGTTDAAPGSTITIVITDSTGTDQTVTTTVNPDGTYTVDVIDPLAEGPITVVATVTDPAGNTGTVTDTGEVDTTAPTITVDIPDTANDTTPTITGTTDAEPGSTITVVITDSTGTEQTVTTTVDPDGTYTVDVTDPVAEGSITVVAAVTDPVGNTGTTTDTGEIDITIGAPLVVLTEDSNNDGSLNDSELDGQVNISVTLGAGTELGDTFTVTDQDGTVIFSGPVTQNMIDNGLQLAIDPPATGTNLVITATVTDPSGNIATGSDSATLDYGVGSGAPAGPTVLINEDTNQDGYINDTELDGQINITVTLNAGTAVGDTLIVTDQDGNELFNGVVTQDMITNGVPVSMDAPATGTDIVVTATVTDPAGNTATGNGAATLDYGVGTDAPASPTVTIDEDANQDGTINGSELDGQINITVELGEGTEVGDTLVVTDQAGNTLFSGPVTQEMIDNGLPLAIDPPATGTNLVITADITDTAGNTATGNGSATLDYGTSSAPASPSLSIDEDTNNDGFINDAELDGQINITVTLGAGTEVGDTLVVTDQDGNELFNGVVTQDMLDNGQAVTMDAPTTGTDIVVTATVTDPAGNTATTSDSATLDYGTGVPVAPTVNITEDTNDDGTITDAELDGQINISVTLGSGTEVGDTVTITDQTGEVLYTGPVTQDMLDNGIDVVIDAPADGTNLVVTATITDQAGNTVTGNDSATLDYDDSVTVPAAPTVTLVEDTNGDGFINDAELSGQINITVELGANSLVGDTLVVTDQAGNELFNGVVTQDMLDNGLDLAMDPPATGTNVVVTATITDTLGNEAAGSDNALLDYGSGTGAPAAPTVLLTEDANNDGYINDAELDGQINATVTLGAGTEVGDTVTITDQDGNELFSGPVTQAMIDNGLQLAIDAPSTGTNLIITATITDPAGNSAIGSDTAVLDYGTGTGAPASPTVTIDEDVNSDGFINDAELDGQIDITVTLGAGTAVGDTLVVTDQDGNVIFTGTVTQDMITNGVPVTMDAPVTGTDLVVTATITDVAGNTVTGNNSATLDYGTGTGAPAAPIVEIIEDANNDGYINDAELNGQIDANITLGTGTEVGDTVSITDQDGNVIFSGPVTQDMIDNGLAVTIDPPATGTNLVVTATIIDPAGNSTSGSDNAQLDYGTGTGGPATPTVVIDEDVDNDGFITDFELIDQIDITVTLGAGTQVGDTLVVTDQAGNELFSGIVTQAMIDDGLAVVMSIPPTGTEVVVTATVTDLAGNTASGNDAATMNHNWEITPPVAPTVEITEDINDDGYINSDELDGQINITVTFDETTSVGETLVVTDQAGNELFNGPVTQAMLDNGLTLTMDAPDSGTSITVTAALTNIYGMVLTGSDNALLDYGTGTGAPAAPTVDITEDANDDGFINGAELDGQINITVTLGAGTELGDTLVVTDQDNNVIFSGPVTQDMLDNDLSLAIDAPVTGTNLVVTANVTDPAGNTATGNDSATLDYGTGTGAPSAPLVEIVEDTNNDGFINDTELDGQINITVTLGAGTAVGDT</sequence>
<dbReference type="NCBIfam" id="NF033510">
    <property type="entry name" value="Ca_tandemer"/>
    <property type="match status" value="5"/>
</dbReference>
<evidence type="ECO:0000313" key="3">
    <source>
        <dbReference type="EMBL" id="TRY10739.1"/>
    </source>
</evidence>
<dbReference type="InterPro" id="IPR044016">
    <property type="entry name" value="Big_13"/>
</dbReference>
<feature type="region of interest" description="Disordered" evidence="1">
    <location>
        <begin position="94"/>
        <end position="120"/>
    </location>
</feature>
<reference evidence="4" key="1">
    <citation type="submission" date="2019-07" db="EMBL/GenBank/DDBJ databases">
        <title>Shewanella sp. YLB-08 draft genomic sequence.</title>
        <authorList>
            <person name="Yu L."/>
        </authorList>
    </citation>
    <scope>NUCLEOTIDE SEQUENCE [LARGE SCALE GENOMIC DNA]</scope>
    <source>
        <strain evidence="4">JCM 20706</strain>
    </source>
</reference>
<feature type="region of interest" description="Disordered" evidence="1">
    <location>
        <begin position="622"/>
        <end position="642"/>
    </location>
</feature>
<feature type="domain" description="Bacterial Ig-like" evidence="2">
    <location>
        <begin position="559"/>
        <end position="640"/>
    </location>
</feature>
<dbReference type="Gene3D" id="2.60.40.1200">
    <property type="match status" value="1"/>
</dbReference>
<dbReference type="Pfam" id="PF17963">
    <property type="entry name" value="Big_9"/>
    <property type="match status" value="1"/>
</dbReference>
<dbReference type="Proteomes" id="UP000318126">
    <property type="component" value="Unassembled WGS sequence"/>
</dbReference>
<dbReference type="RefSeq" id="WP_185972884.1">
    <property type="nucleotide sequence ID" value="NZ_VKGK01000056.1"/>
</dbReference>
<feature type="non-terminal residue" evidence="3">
    <location>
        <position position="2186"/>
    </location>
</feature>
<organism evidence="3 4">
    <name type="scientific">Shewanella hanedai</name>
    <name type="common">Alteromonas hanedai</name>
    <dbReference type="NCBI Taxonomy" id="25"/>
    <lineage>
        <taxon>Bacteria</taxon>
        <taxon>Pseudomonadati</taxon>
        <taxon>Pseudomonadota</taxon>
        <taxon>Gammaproteobacteria</taxon>
        <taxon>Alteromonadales</taxon>
        <taxon>Shewanellaceae</taxon>
        <taxon>Shewanella</taxon>
    </lineage>
</organism>
<name>A0A553JE51_SHEHA</name>
<feature type="domain" description="Bacterial Ig-like" evidence="2">
    <location>
        <begin position="746"/>
        <end position="820"/>
    </location>
</feature>
<dbReference type="EMBL" id="VKGK01000056">
    <property type="protein sequence ID" value="TRY10739.1"/>
    <property type="molecule type" value="Genomic_DNA"/>
</dbReference>
<proteinExistence type="predicted"/>
<evidence type="ECO:0000256" key="1">
    <source>
        <dbReference type="SAM" id="MobiDB-lite"/>
    </source>
</evidence>
<feature type="domain" description="Bacterial Ig-like" evidence="2">
    <location>
        <begin position="373"/>
        <end position="454"/>
    </location>
</feature>
<feature type="compositionally biased region" description="Low complexity" evidence="1">
    <location>
        <begin position="623"/>
        <end position="642"/>
    </location>
</feature>
<dbReference type="InterPro" id="IPR013783">
    <property type="entry name" value="Ig-like_fold"/>
</dbReference>
<comment type="caution">
    <text evidence="3">The sequence shown here is derived from an EMBL/GenBank/DDBJ whole genome shotgun (WGS) entry which is preliminary data.</text>
</comment>
<accession>A0A553JE51</accession>
<protein>
    <recommendedName>
        <fullName evidence="2">Bacterial Ig-like domain-containing protein</fullName>
    </recommendedName>
</protein>
<keyword evidence="4" id="KW-1185">Reference proteome</keyword>
<gene>
    <name evidence="3" type="ORF">FN961_24945</name>
</gene>